<dbReference type="STRING" id="655353.SAMN04488056_11551"/>
<dbReference type="Proteomes" id="UP000199236">
    <property type="component" value="Unassembled WGS sequence"/>
</dbReference>
<evidence type="ECO:0000259" key="14">
    <source>
        <dbReference type="Pfam" id="PF07085"/>
    </source>
</evidence>
<dbReference type="GO" id="GO:0005737">
    <property type="term" value="C:cytoplasm"/>
    <property type="evidence" value="ECO:0007669"/>
    <property type="project" value="UniProtKB-SubCell"/>
</dbReference>
<dbReference type="NCBIfam" id="NF004167">
    <property type="entry name" value="PRK05632.1"/>
    <property type="match status" value="1"/>
</dbReference>
<keyword evidence="8 12" id="KW-0963">Cytoplasm</keyword>
<comment type="similarity">
    <text evidence="3 12">In the C-terminal section; belongs to the phosphate acetyltransferase and butyryltransferase family.</text>
</comment>
<dbReference type="InterPro" id="IPR042112">
    <property type="entry name" value="P_AcTrfase_dom2"/>
</dbReference>
<evidence type="ECO:0000313" key="16">
    <source>
        <dbReference type="Proteomes" id="UP000199236"/>
    </source>
</evidence>
<dbReference type="InterPro" id="IPR010766">
    <property type="entry name" value="DRTGG"/>
</dbReference>
<dbReference type="NCBIfam" id="TIGR00651">
    <property type="entry name" value="pta"/>
    <property type="match status" value="1"/>
</dbReference>
<dbReference type="Gene3D" id="3.40.50.10950">
    <property type="match status" value="1"/>
</dbReference>
<evidence type="ECO:0000256" key="4">
    <source>
        <dbReference type="ARBA" id="ARBA00009786"/>
    </source>
</evidence>
<dbReference type="InterPro" id="IPR027417">
    <property type="entry name" value="P-loop_NTPase"/>
</dbReference>
<evidence type="ECO:0000256" key="1">
    <source>
        <dbReference type="ARBA" id="ARBA00004496"/>
    </source>
</evidence>
<dbReference type="Pfam" id="PF07085">
    <property type="entry name" value="DRTGG"/>
    <property type="match status" value="1"/>
</dbReference>
<evidence type="ECO:0000256" key="8">
    <source>
        <dbReference type="ARBA" id="ARBA00022490"/>
    </source>
</evidence>
<reference evidence="15 16" key="1">
    <citation type="submission" date="2016-10" db="EMBL/GenBank/DDBJ databases">
        <authorList>
            <person name="de Groot N.N."/>
        </authorList>
    </citation>
    <scope>NUCLEOTIDE SEQUENCE [LARGE SCALE GENOMIC DNA]</scope>
    <source>
        <strain evidence="15 16">CGMCC 1.9157</strain>
    </source>
</reference>
<dbReference type="PANTHER" id="PTHR43356:SF3">
    <property type="entry name" value="PHOSPHATE ACETYLTRANSFERASE"/>
    <property type="match status" value="1"/>
</dbReference>
<feature type="domain" description="DRTGG" evidence="14">
    <location>
        <begin position="217"/>
        <end position="327"/>
    </location>
</feature>
<evidence type="ECO:0000256" key="11">
    <source>
        <dbReference type="ARBA" id="ARBA00031108"/>
    </source>
</evidence>
<comment type="pathway">
    <text evidence="2 12">Metabolic intermediate biosynthesis; acetyl-CoA biosynthesis; acetyl-CoA from acetate: step 2/2.</text>
</comment>
<evidence type="ECO:0000256" key="9">
    <source>
        <dbReference type="ARBA" id="ARBA00022679"/>
    </source>
</evidence>
<comment type="subcellular location">
    <subcellularLocation>
        <location evidence="1 12">Cytoplasm</location>
    </subcellularLocation>
</comment>
<dbReference type="Pfam" id="PF01515">
    <property type="entry name" value="PTA_PTB"/>
    <property type="match status" value="1"/>
</dbReference>
<dbReference type="OrthoDB" id="9808984at2"/>
<dbReference type="GO" id="GO:0008959">
    <property type="term" value="F:phosphate acetyltransferase activity"/>
    <property type="evidence" value="ECO:0007669"/>
    <property type="project" value="UniProtKB-EC"/>
</dbReference>
<accession>A0A1I5KXF5</accession>
<comment type="function">
    <text evidence="12">Involved in acetate metabolism.</text>
</comment>
<dbReference type="UniPathway" id="UPA00340">
    <property type="reaction ID" value="UER00459"/>
</dbReference>
<dbReference type="InterPro" id="IPR050500">
    <property type="entry name" value="Phos_Acetyltrans/Butyryltrans"/>
</dbReference>
<dbReference type="SUPFAM" id="SSF75138">
    <property type="entry name" value="HprK N-terminal domain-like"/>
    <property type="match status" value="1"/>
</dbReference>
<evidence type="ECO:0000259" key="13">
    <source>
        <dbReference type="Pfam" id="PF01515"/>
    </source>
</evidence>
<dbReference type="InterPro" id="IPR028979">
    <property type="entry name" value="Ser_kin/Pase_Hpr-like_N_sf"/>
</dbReference>
<dbReference type="NCBIfam" id="NF007233">
    <property type="entry name" value="PRK09653.1"/>
    <property type="match status" value="1"/>
</dbReference>
<feature type="domain" description="Phosphate acetyl/butaryl transferase" evidence="13">
    <location>
        <begin position="372"/>
        <end position="688"/>
    </location>
</feature>
<keyword evidence="9 12" id="KW-0808">Transferase</keyword>
<dbReference type="InterPro" id="IPR004614">
    <property type="entry name" value="P_AcTrfase"/>
</dbReference>
<evidence type="ECO:0000256" key="7">
    <source>
        <dbReference type="ARBA" id="ARBA00021528"/>
    </source>
</evidence>
<dbReference type="InterPro" id="IPR002505">
    <property type="entry name" value="PTA_PTB"/>
</dbReference>
<keyword evidence="16" id="KW-1185">Reference proteome</keyword>
<dbReference type="PANTHER" id="PTHR43356">
    <property type="entry name" value="PHOSPHATE ACETYLTRANSFERASE"/>
    <property type="match status" value="1"/>
</dbReference>
<evidence type="ECO:0000313" key="15">
    <source>
        <dbReference type="EMBL" id="SFO89735.1"/>
    </source>
</evidence>
<dbReference type="Pfam" id="PF13500">
    <property type="entry name" value="AAA_26"/>
    <property type="match status" value="1"/>
</dbReference>
<comment type="catalytic activity">
    <reaction evidence="12">
        <text>acetyl-CoA + phosphate = acetyl phosphate + CoA</text>
        <dbReference type="Rhea" id="RHEA:19521"/>
        <dbReference type="ChEBI" id="CHEBI:22191"/>
        <dbReference type="ChEBI" id="CHEBI:43474"/>
        <dbReference type="ChEBI" id="CHEBI:57287"/>
        <dbReference type="ChEBI" id="CHEBI:57288"/>
        <dbReference type="EC" id="2.3.1.8"/>
    </reaction>
</comment>
<dbReference type="AlphaFoldDB" id="A0A1I5KXF5"/>
<dbReference type="RefSeq" id="WP_090075147.1">
    <property type="nucleotide sequence ID" value="NZ_FOVR01000015.1"/>
</dbReference>
<sequence>MTAPAKPRTLFLTPTTDAFRLATPALGLVRALQRAGHTVAFAKPVADSTFEDGEEDISVHFARSLCNLTVPEPISLAHAEDQIRSGNISTLLEDIVALVEEARGDAEIVVVEGVVPAEDHNLISDLDVAMGRSLAAEVIAVLSGKSGDVDAIVDAARDVALRVNTAVRPLAGVMIGRLPDVSLASDIKVALEQANLNFPVIAAYPVTQTLNAPRLKDVVAEMGCNIRYKGGLDAARMEDVVVAARPPEHLVKLFKPGTLVVTPGDRSDVIMTTALAQSSGMPIAGLMLTCGVPLSPSLDEFLSARFSDLTILEIEEQTFDAATRLAAMDRRVRLGDDPRMEVLMDHTADHTDLAALRLDDSGDATVHMPPPMFRHRLIKDASRAGATIVLPEGDEPRTLRAAAICVEKNIARCQLLAKPADVEAVAKSHGITLPAGLEIVDPDEIRGKYIEPMCELRKKKGLTPDQAEAQLEDNVVLGTMMLATGDVEGLVSGAVHTTASTVRPALQLIKTAPGNSIVSSVFFMLMPDQVLVYGDCAINPDPDAAQLAEVAMQSADSAKAFGILPKVAMISYSTGTSGVGADVDKVREATAIVKEKRPDIIIDGPIQYDAASVESVNRQKAPGSPLDGHANVFIFPDLNTGNTTYKAVQRSADVVSVGPMLQGLRKPVNDLSRGALVDDIVYTIALTAIQAGAEKA</sequence>
<dbReference type="EC" id="2.3.1.8" evidence="6 12"/>
<dbReference type="Gene3D" id="3.40.50.300">
    <property type="entry name" value="P-loop containing nucleotide triphosphate hydrolases"/>
    <property type="match status" value="1"/>
</dbReference>
<dbReference type="FunFam" id="3.40.50.10750:FF:000001">
    <property type="entry name" value="Phosphate acetyltransferase"/>
    <property type="match status" value="1"/>
</dbReference>
<evidence type="ECO:0000256" key="6">
    <source>
        <dbReference type="ARBA" id="ARBA00012707"/>
    </source>
</evidence>
<evidence type="ECO:0000256" key="3">
    <source>
        <dbReference type="ARBA" id="ARBA00008756"/>
    </source>
</evidence>
<comment type="domain">
    <text evidence="12">The N-terminal region seems to be important for proper quaternary structure. The C-terminal region contains the substrate-binding site.</text>
</comment>
<evidence type="ECO:0000256" key="12">
    <source>
        <dbReference type="PIRNR" id="PIRNR006107"/>
    </source>
</evidence>
<dbReference type="Gene3D" id="3.40.1390.20">
    <property type="entry name" value="HprK N-terminal domain-like"/>
    <property type="match status" value="1"/>
</dbReference>
<name>A0A1I5KXF5_9HYPH</name>
<dbReference type="SUPFAM" id="SSF53659">
    <property type="entry name" value="Isocitrate/Isopropylmalate dehydrogenase-like"/>
    <property type="match status" value="1"/>
</dbReference>
<protein>
    <recommendedName>
        <fullName evidence="7 12">Phosphate acetyltransferase</fullName>
        <ecNumber evidence="6 12">2.3.1.8</ecNumber>
    </recommendedName>
    <alternativeName>
        <fullName evidence="11 12">Phosphotransacetylase</fullName>
    </alternativeName>
</protein>
<organism evidence="15 16">
    <name type="scientific">Cohaesibacter marisflavi</name>
    <dbReference type="NCBI Taxonomy" id="655353"/>
    <lineage>
        <taxon>Bacteria</taxon>
        <taxon>Pseudomonadati</taxon>
        <taxon>Pseudomonadota</taxon>
        <taxon>Alphaproteobacteria</taxon>
        <taxon>Hyphomicrobiales</taxon>
        <taxon>Cohaesibacteraceae</taxon>
    </lineage>
</organism>
<evidence type="ECO:0000256" key="10">
    <source>
        <dbReference type="ARBA" id="ARBA00023315"/>
    </source>
</evidence>
<dbReference type="GO" id="GO:0006085">
    <property type="term" value="P:acetyl-CoA biosynthetic process"/>
    <property type="evidence" value="ECO:0007669"/>
    <property type="project" value="UniProtKB-UniPathway"/>
</dbReference>
<dbReference type="Gene3D" id="3.40.50.10750">
    <property type="entry name" value="Isocitrate/Isopropylmalate dehydrogenase-like"/>
    <property type="match status" value="1"/>
</dbReference>
<comment type="subunit">
    <text evidence="5">Homohexamer.</text>
</comment>
<gene>
    <name evidence="15" type="ORF">SAMN04488056_11551</name>
</gene>
<dbReference type="SUPFAM" id="SSF52540">
    <property type="entry name" value="P-loop containing nucleoside triphosphate hydrolases"/>
    <property type="match status" value="1"/>
</dbReference>
<evidence type="ECO:0000256" key="2">
    <source>
        <dbReference type="ARBA" id="ARBA00004989"/>
    </source>
</evidence>
<dbReference type="InterPro" id="IPR042113">
    <property type="entry name" value="P_AcTrfase_dom1"/>
</dbReference>
<dbReference type="InterPro" id="IPR016475">
    <property type="entry name" value="P-Actrans_bac"/>
</dbReference>
<dbReference type="EMBL" id="FOVR01000015">
    <property type="protein sequence ID" value="SFO89735.1"/>
    <property type="molecule type" value="Genomic_DNA"/>
</dbReference>
<keyword evidence="10 12" id="KW-0012">Acyltransferase</keyword>
<dbReference type="PIRSF" id="PIRSF006107">
    <property type="entry name" value="PhpActrans_proteobac"/>
    <property type="match status" value="1"/>
</dbReference>
<comment type="similarity">
    <text evidence="4 12">In the N-terminal section; belongs to the CobB/CobQ family.</text>
</comment>
<dbReference type="CDD" id="cd03109">
    <property type="entry name" value="DTBS"/>
    <property type="match status" value="1"/>
</dbReference>
<evidence type="ECO:0000256" key="5">
    <source>
        <dbReference type="ARBA" id="ARBA00011643"/>
    </source>
</evidence>
<proteinExistence type="inferred from homology"/>